<dbReference type="GO" id="GO:0015074">
    <property type="term" value="P:DNA integration"/>
    <property type="evidence" value="ECO:0007669"/>
    <property type="project" value="InterPro"/>
</dbReference>
<dbReference type="InterPro" id="IPR039537">
    <property type="entry name" value="Retrotran_Ty1/copia-like"/>
</dbReference>
<dbReference type="Pfam" id="PF22936">
    <property type="entry name" value="Pol_BBD"/>
    <property type="match status" value="1"/>
</dbReference>
<dbReference type="InterPro" id="IPR012337">
    <property type="entry name" value="RNaseH-like_sf"/>
</dbReference>
<feature type="region of interest" description="Disordered" evidence="2">
    <location>
        <begin position="341"/>
        <end position="453"/>
    </location>
</feature>
<organism evidence="4 5">
    <name type="scientific">Centaurea solstitialis</name>
    <name type="common">yellow star-thistle</name>
    <dbReference type="NCBI Taxonomy" id="347529"/>
    <lineage>
        <taxon>Eukaryota</taxon>
        <taxon>Viridiplantae</taxon>
        <taxon>Streptophyta</taxon>
        <taxon>Embryophyta</taxon>
        <taxon>Tracheophyta</taxon>
        <taxon>Spermatophyta</taxon>
        <taxon>Magnoliopsida</taxon>
        <taxon>eudicotyledons</taxon>
        <taxon>Gunneridae</taxon>
        <taxon>Pentapetalae</taxon>
        <taxon>asterids</taxon>
        <taxon>campanulids</taxon>
        <taxon>Asterales</taxon>
        <taxon>Asteraceae</taxon>
        <taxon>Carduoideae</taxon>
        <taxon>Cardueae</taxon>
        <taxon>Centaureinae</taxon>
        <taxon>Centaurea</taxon>
    </lineage>
</organism>
<feature type="compositionally biased region" description="Low complexity" evidence="2">
    <location>
        <begin position="623"/>
        <end position="642"/>
    </location>
</feature>
<sequence length="1163" mass="131780">MTGNKFILQNFKHFEGGHVAFGDNPKGGKIKGKGKISKDKMSFEDVFYVEQLRYNLLSVSQVCDKKFGVFFTDSECLILAPGFKIDENLILLRSPRKDNVYCLDLERIPSNQSLNCLFSKASHDESNLWHRRMCHMNFKNMNKLVKNNLVRGLPRKEFFCNDNCVACLKGKQHKSSHKSKEVNSISSPLQLIHMDLFGPTNVMSIGKKSYCLVIVDDFSRFTWVYFLKTKDETSGLIKSFVTRVENQSNLKVKVIRSDNGTEFKNSDINSFCDEKGIEKQYSAPRTPQHNGVAERRNRTLIEAARSLLADPSPKMFAFLRKTNKGFFGSVTPLFSTMRRVTHPQDEDSGLQPNQSSTPPEILPTSSTSHSPQIPTSSTPTPSLSKSPTRHSGVPSSSMPSIPEPLSPSLEHSPMPQRESPRVSPNSQKVPSKEEAGHVDCKAQPTAHVQGAEQDRLNINKTFSMATQDEQSSRGPGCQETMGVAGAFARQRTTTNFSKDPSRAGNTPEHGEDRYTSDELMVAMGKIAADCTEALTLAKSQAVLISDLQKVVKVQQRLMQAGDTLLQEHDNRLAIQASRIMSQNMQISILRRMLYSFIAQKKRNPFQATQFTFSKGESSQVKGESSQPNQQQQDAQQQSAQQEEVQVEKVIEQQSAKEDAESEKRLEKEKEAVEVLLVGLPNRGFMEALPNRGFMADARKVVSSAAVQTSQPQQQNTTSADPKGKGIMIEEPKKKAAPRIPEEVNAQLSAAKIQEILDQDEKEDAEMNEKLSSMKRKKSIAKKTPIAKKRKIVEDADDTIIHWTTVKAGQKDDLKVIRRNGKEDVYFNLDKFISVCTRKDLDDFNRVGLELYGADFFGKSMQKLNTTVKMIMESLDRTYSPSYMNQRALGIILWKVYTKSEVVMLRLSDGSDEFHLFEREYNLNLLRIEGILKKSNKHLKLNELEKQYVTRVKEMKRKITGEAVQEEEAYNPFGKVEKWEVISQSNRLYYKLNRHGGYKDFWKTFSDLLEHCSRDNLKEIFEHGMAVYGEVLNEEEVEDAMVDKIKKALEWLCMLFDVNRVQDLVVQEVEIVNQWVLYESCGVYAVVCDGSNCEYYLVEGDYNQSLVKLQKMIEKGLSCSISSEMGADLKFDYHFKSMSILDILQEDVVEYFINPGSSPDVLIL</sequence>
<dbReference type="Pfam" id="PF13976">
    <property type="entry name" value="gag_pre-integrs"/>
    <property type="match status" value="1"/>
</dbReference>
<dbReference type="InterPro" id="IPR054722">
    <property type="entry name" value="PolX-like_BBD"/>
</dbReference>
<reference evidence="4" key="1">
    <citation type="submission" date="2023-03" db="EMBL/GenBank/DDBJ databases">
        <title>Chromosome-scale reference genome and RAD-based genetic map of yellow starthistle (Centaurea solstitialis) reveal putative structural variation and QTLs associated with invader traits.</title>
        <authorList>
            <person name="Reatini B."/>
            <person name="Cang F.A."/>
            <person name="Jiang Q."/>
            <person name="Mckibben M.T.W."/>
            <person name="Barker M.S."/>
            <person name="Rieseberg L.H."/>
            <person name="Dlugosch K.M."/>
        </authorList>
    </citation>
    <scope>NUCLEOTIDE SEQUENCE</scope>
    <source>
        <strain evidence="4">CAN-66</strain>
        <tissue evidence="4">Leaf</tissue>
    </source>
</reference>
<dbReference type="InterPro" id="IPR025724">
    <property type="entry name" value="GAG-pre-integrase_dom"/>
</dbReference>
<dbReference type="Proteomes" id="UP001172457">
    <property type="component" value="Chromosome 4"/>
</dbReference>
<dbReference type="InterPro" id="IPR036397">
    <property type="entry name" value="RNaseH_sf"/>
</dbReference>
<keyword evidence="1" id="KW-0645">Protease</keyword>
<feature type="compositionally biased region" description="Basic and acidic residues" evidence="2">
    <location>
        <begin position="430"/>
        <end position="440"/>
    </location>
</feature>
<dbReference type="AlphaFoldDB" id="A0AA38T7X9"/>
<keyword evidence="5" id="KW-1185">Reference proteome</keyword>
<evidence type="ECO:0000256" key="2">
    <source>
        <dbReference type="SAM" id="MobiDB-lite"/>
    </source>
</evidence>
<protein>
    <recommendedName>
        <fullName evidence="3">Integrase catalytic domain-containing protein</fullName>
    </recommendedName>
</protein>
<dbReference type="PROSITE" id="PS50994">
    <property type="entry name" value="INTEGRASE"/>
    <property type="match status" value="1"/>
</dbReference>
<feature type="compositionally biased region" description="Low complexity" evidence="2">
    <location>
        <begin position="406"/>
        <end position="415"/>
    </location>
</feature>
<feature type="region of interest" description="Disordered" evidence="2">
    <location>
        <begin position="704"/>
        <end position="725"/>
    </location>
</feature>
<evidence type="ECO:0000259" key="3">
    <source>
        <dbReference type="PROSITE" id="PS50994"/>
    </source>
</evidence>
<dbReference type="EMBL" id="JARYMX010000004">
    <property type="protein sequence ID" value="KAJ9550166.1"/>
    <property type="molecule type" value="Genomic_DNA"/>
</dbReference>
<proteinExistence type="predicted"/>
<dbReference type="Gene3D" id="3.30.420.10">
    <property type="entry name" value="Ribonuclease H-like superfamily/Ribonuclease H"/>
    <property type="match status" value="1"/>
</dbReference>
<feature type="region of interest" description="Disordered" evidence="2">
    <location>
        <begin position="613"/>
        <end position="642"/>
    </location>
</feature>
<feature type="compositionally biased region" description="Low complexity" evidence="2">
    <location>
        <begin position="704"/>
        <end position="719"/>
    </location>
</feature>
<evidence type="ECO:0000313" key="4">
    <source>
        <dbReference type="EMBL" id="KAJ9550166.1"/>
    </source>
</evidence>
<feature type="region of interest" description="Disordered" evidence="2">
    <location>
        <begin position="491"/>
        <end position="513"/>
    </location>
</feature>
<dbReference type="PANTHER" id="PTHR42648">
    <property type="entry name" value="TRANSPOSASE, PUTATIVE-RELATED"/>
    <property type="match status" value="1"/>
</dbReference>
<dbReference type="InterPro" id="IPR001584">
    <property type="entry name" value="Integrase_cat-core"/>
</dbReference>
<name>A0AA38T7X9_9ASTR</name>
<keyword evidence="1" id="KW-0378">Hydrolase</keyword>
<dbReference type="GO" id="GO:0003676">
    <property type="term" value="F:nucleic acid binding"/>
    <property type="evidence" value="ECO:0007669"/>
    <property type="project" value="InterPro"/>
</dbReference>
<comment type="caution">
    <text evidence="4">The sequence shown here is derived from an EMBL/GenBank/DDBJ whole genome shotgun (WGS) entry which is preliminary data.</text>
</comment>
<accession>A0AA38T7X9</accession>
<dbReference type="PANTHER" id="PTHR42648:SF32">
    <property type="entry name" value="RIBONUCLEASE H-LIKE DOMAIN, GAG-PRE-INTEGRASE DOMAIN PROTEIN-RELATED"/>
    <property type="match status" value="1"/>
</dbReference>
<dbReference type="GO" id="GO:0006508">
    <property type="term" value="P:proteolysis"/>
    <property type="evidence" value="ECO:0007669"/>
    <property type="project" value="UniProtKB-KW"/>
</dbReference>
<evidence type="ECO:0000313" key="5">
    <source>
        <dbReference type="Proteomes" id="UP001172457"/>
    </source>
</evidence>
<dbReference type="GO" id="GO:0008233">
    <property type="term" value="F:peptidase activity"/>
    <property type="evidence" value="ECO:0007669"/>
    <property type="project" value="UniProtKB-KW"/>
</dbReference>
<gene>
    <name evidence="4" type="ORF">OSB04_014211</name>
</gene>
<feature type="compositionally biased region" description="Low complexity" evidence="2">
    <location>
        <begin position="363"/>
        <end position="386"/>
    </location>
</feature>
<dbReference type="Pfam" id="PF00665">
    <property type="entry name" value="rve"/>
    <property type="match status" value="1"/>
</dbReference>
<dbReference type="SUPFAM" id="SSF53098">
    <property type="entry name" value="Ribonuclease H-like"/>
    <property type="match status" value="1"/>
</dbReference>
<feature type="domain" description="Integrase catalytic" evidence="3">
    <location>
        <begin position="184"/>
        <end position="360"/>
    </location>
</feature>
<feature type="compositionally biased region" description="Polar residues" evidence="2">
    <location>
        <begin position="613"/>
        <end position="622"/>
    </location>
</feature>
<evidence type="ECO:0000256" key="1">
    <source>
        <dbReference type="ARBA" id="ARBA00022670"/>
    </source>
</evidence>